<proteinExistence type="predicted"/>
<feature type="compositionally biased region" description="Polar residues" evidence="4">
    <location>
        <begin position="136"/>
        <end position="164"/>
    </location>
</feature>
<dbReference type="NCBIfam" id="TIGR00621">
    <property type="entry name" value="ssb"/>
    <property type="match status" value="1"/>
</dbReference>
<keyword evidence="6" id="KW-1185">Reference proteome</keyword>
<name>A0A540R783_9CORY</name>
<comment type="caution">
    <text evidence="5">The sequence shown here is derived from an EMBL/GenBank/DDBJ whole genome shotgun (WGS) entry which is preliminary data.</text>
</comment>
<dbReference type="CDD" id="cd04496">
    <property type="entry name" value="SSB_OBF"/>
    <property type="match status" value="1"/>
</dbReference>
<dbReference type="RefSeq" id="WP_141628861.1">
    <property type="nucleotide sequence ID" value="NZ_VHIR01000007.1"/>
</dbReference>
<dbReference type="Proteomes" id="UP000318080">
    <property type="component" value="Unassembled WGS sequence"/>
</dbReference>
<accession>A0A540R783</accession>
<evidence type="ECO:0000313" key="5">
    <source>
        <dbReference type="EMBL" id="TQE43601.1"/>
    </source>
</evidence>
<feature type="region of interest" description="Disordered" evidence="4">
    <location>
        <begin position="117"/>
        <end position="164"/>
    </location>
</feature>
<dbReference type="GO" id="GO:0006260">
    <property type="term" value="P:DNA replication"/>
    <property type="evidence" value="ECO:0007669"/>
    <property type="project" value="InterPro"/>
</dbReference>
<keyword evidence="1 2" id="KW-0238">DNA-binding</keyword>
<dbReference type="Pfam" id="PF00436">
    <property type="entry name" value="SSB"/>
    <property type="match status" value="1"/>
</dbReference>
<reference evidence="5 6" key="1">
    <citation type="submission" date="2019-06" db="EMBL/GenBank/DDBJ databases">
        <title>Draft genome of C. phoceense Strain 272.</title>
        <authorList>
            <person name="Pacheco L.G.C."/>
            <person name="Barberis C.M."/>
            <person name="Almuzara M.N."/>
            <person name="Traglia G.M."/>
            <person name="Santos C.S."/>
            <person name="Rocha D.J.P.G."/>
            <person name="Aguiar E.R.G.R."/>
            <person name="Vay C.A."/>
        </authorList>
    </citation>
    <scope>NUCLEOTIDE SEQUENCE [LARGE SCALE GENOMIC DNA]</scope>
    <source>
        <strain evidence="5 6">272</strain>
    </source>
</reference>
<gene>
    <name evidence="5" type="ORF">EJK80_06220</name>
</gene>
<evidence type="ECO:0000313" key="6">
    <source>
        <dbReference type="Proteomes" id="UP000318080"/>
    </source>
</evidence>
<dbReference type="InterPro" id="IPR011344">
    <property type="entry name" value="ssDNA-bd"/>
</dbReference>
<dbReference type="Gene3D" id="2.40.50.140">
    <property type="entry name" value="Nucleic acid-binding proteins"/>
    <property type="match status" value="1"/>
</dbReference>
<dbReference type="AlphaFoldDB" id="A0A540R783"/>
<dbReference type="InterPro" id="IPR000424">
    <property type="entry name" value="Primosome_PriB/ssb"/>
</dbReference>
<evidence type="ECO:0000256" key="2">
    <source>
        <dbReference type="PIRNR" id="PIRNR002070"/>
    </source>
</evidence>
<protein>
    <recommendedName>
        <fullName evidence="2 3">Single-stranded DNA-binding protein</fullName>
    </recommendedName>
</protein>
<dbReference type="PIRSF" id="PIRSF002070">
    <property type="entry name" value="SSB"/>
    <property type="match status" value="1"/>
</dbReference>
<organism evidence="5 6">
    <name type="scientific">Corynebacterium phoceense</name>
    <dbReference type="NCBI Taxonomy" id="1686286"/>
    <lineage>
        <taxon>Bacteria</taxon>
        <taxon>Bacillati</taxon>
        <taxon>Actinomycetota</taxon>
        <taxon>Actinomycetes</taxon>
        <taxon>Mycobacteriales</taxon>
        <taxon>Corynebacteriaceae</taxon>
        <taxon>Corynebacterium</taxon>
    </lineage>
</organism>
<sequence>MAHAVITGNVGKDIQLKQSQQGKPWCTVSIGWSERVKDVNGQWDNGPTVWVSARVFGAQAEHVAQSISKGMKVVAAGDLRPETWSGQNGEETVITMMADSITPALFNQVAQVTKVQQQQQQGGSWNQQPAQAPQAGNWSAPTGQQGMQQAQANVNSVMNSEPPF</sequence>
<evidence type="ECO:0000256" key="4">
    <source>
        <dbReference type="SAM" id="MobiDB-lite"/>
    </source>
</evidence>
<evidence type="ECO:0000256" key="3">
    <source>
        <dbReference type="RuleBase" id="RU000524"/>
    </source>
</evidence>
<dbReference type="GO" id="GO:0003697">
    <property type="term" value="F:single-stranded DNA binding"/>
    <property type="evidence" value="ECO:0007669"/>
    <property type="project" value="InterPro"/>
</dbReference>
<dbReference type="InterPro" id="IPR012340">
    <property type="entry name" value="NA-bd_OB-fold"/>
</dbReference>
<dbReference type="PROSITE" id="PS50935">
    <property type="entry name" value="SSB"/>
    <property type="match status" value="1"/>
</dbReference>
<dbReference type="EMBL" id="VHIR01000007">
    <property type="protein sequence ID" value="TQE43601.1"/>
    <property type="molecule type" value="Genomic_DNA"/>
</dbReference>
<evidence type="ECO:0000256" key="1">
    <source>
        <dbReference type="ARBA" id="ARBA00023125"/>
    </source>
</evidence>
<feature type="compositionally biased region" description="Low complexity" evidence="4">
    <location>
        <begin position="117"/>
        <end position="135"/>
    </location>
</feature>
<dbReference type="SUPFAM" id="SSF50249">
    <property type="entry name" value="Nucleic acid-binding proteins"/>
    <property type="match status" value="1"/>
</dbReference>